<feature type="signal peptide" evidence="1">
    <location>
        <begin position="1"/>
        <end position="19"/>
    </location>
</feature>
<name>A0A841J642_9SPHI</name>
<gene>
    <name evidence="2" type="ORF">HDF22_000608</name>
</gene>
<organism evidence="2 3">
    <name type="scientific">Mucilaginibacter lappiensis</name>
    <dbReference type="NCBI Taxonomy" id="354630"/>
    <lineage>
        <taxon>Bacteria</taxon>
        <taxon>Pseudomonadati</taxon>
        <taxon>Bacteroidota</taxon>
        <taxon>Sphingobacteriia</taxon>
        <taxon>Sphingobacteriales</taxon>
        <taxon>Sphingobacteriaceae</taxon>
        <taxon>Mucilaginibacter</taxon>
    </lineage>
</organism>
<dbReference type="RefSeq" id="WP_183585585.1">
    <property type="nucleotide sequence ID" value="NZ_JACHCA010000002.1"/>
</dbReference>
<evidence type="ECO:0000256" key="1">
    <source>
        <dbReference type="SAM" id="SignalP"/>
    </source>
</evidence>
<evidence type="ECO:0000313" key="2">
    <source>
        <dbReference type="EMBL" id="MBB6126503.1"/>
    </source>
</evidence>
<comment type="caution">
    <text evidence="2">The sequence shown here is derived from an EMBL/GenBank/DDBJ whole genome shotgun (WGS) entry which is preliminary data.</text>
</comment>
<accession>A0A841J642</accession>
<dbReference type="AlphaFoldDB" id="A0A841J642"/>
<keyword evidence="1" id="KW-0732">Signal</keyword>
<dbReference type="Proteomes" id="UP000548326">
    <property type="component" value="Unassembled WGS sequence"/>
</dbReference>
<dbReference type="EMBL" id="JACHCA010000002">
    <property type="protein sequence ID" value="MBB6126503.1"/>
    <property type="molecule type" value="Genomic_DNA"/>
</dbReference>
<proteinExistence type="predicted"/>
<reference evidence="2 3" key="1">
    <citation type="submission" date="2020-08" db="EMBL/GenBank/DDBJ databases">
        <title>Genomic Encyclopedia of Type Strains, Phase IV (KMG-V): Genome sequencing to study the core and pangenomes of soil and plant-associated prokaryotes.</title>
        <authorList>
            <person name="Whitman W."/>
        </authorList>
    </citation>
    <scope>NUCLEOTIDE SEQUENCE [LARGE SCALE GENOMIC DNA]</scope>
    <source>
        <strain evidence="2 3">MP601</strain>
    </source>
</reference>
<feature type="chain" id="PRO_5032365443" description="DUF4174 domain-containing protein" evidence="1">
    <location>
        <begin position="20"/>
        <end position="188"/>
    </location>
</feature>
<evidence type="ECO:0000313" key="3">
    <source>
        <dbReference type="Proteomes" id="UP000548326"/>
    </source>
</evidence>
<evidence type="ECO:0008006" key="4">
    <source>
        <dbReference type="Google" id="ProtNLM"/>
    </source>
</evidence>
<protein>
    <recommendedName>
        <fullName evidence="4">DUF4174 domain-containing protein</fullName>
    </recommendedName>
</protein>
<sequence length="188" mass="20598">MKKLLILTIFLLLGAKAFCQIIDPKETVKNSATSRTNDRMGQGVDKGLDKVEGGIGSIFKKKKKKTDTATETSPAADSGVAPDFVIVINYKHSDQQSASNAQRLYNQILNLQNKPVTYYTSDLENANTTAASHKMIKLMGLDDLWSKINSSGNAYIIDTRNKTVVKSIKTSATDEDALKTIYTAMDSN</sequence>